<name>A0A2B7ZLD3_9EURO</name>
<evidence type="ECO:0000313" key="2">
    <source>
        <dbReference type="EMBL" id="PGH34786.1"/>
    </source>
</evidence>
<protein>
    <recommendedName>
        <fullName evidence="4">SMP-30/Gluconolactonase/LRE-like region domain-containing protein</fullName>
    </recommendedName>
</protein>
<organism evidence="2 3">
    <name type="scientific">[Emmonsia] crescens</name>
    <dbReference type="NCBI Taxonomy" id="73230"/>
    <lineage>
        <taxon>Eukaryota</taxon>
        <taxon>Fungi</taxon>
        <taxon>Dikarya</taxon>
        <taxon>Ascomycota</taxon>
        <taxon>Pezizomycotina</taxon>
        <taxon>Eurotiomycetes</taxon>
        <taxon>Eurotiomycetidae</taxon>
        <taxon>Onygenales</taxon>
        <taxon>Ajellomycetaceae</taxon>
        <taxon>Emergomyces</taxon>
    </lineage>
</organism>
<dbReference type="Proteomes" id="UP000226031">
    <property type="component" value="Unassembled WGS sequence"/>
</dbReference>
<dbReference type="Pfam" id="PF20055">
    <property type="entry name" value="DUF6454"/>
    <property type="match status" value="1"/>
</dbReference>
<dbReference type="InterPro" id="IPR046312">
    <property type="entry name" value="DUF6454"/>
</dbReference>
<keyword evidence="3" id="KW-1185">Reference proteome</keyword>
<dbReference type="VEuPathDB" id="FungiDB:EMCG_04761"/>
<proteinExistence type="predicted"/>
<sequence>MSPLAVLTSLLLLLFTPITAQTSSLKTHHPEIPFIPFPIHPPPNPSTNADQIATLFNHLDADTKWTLIDKIHLDGNVGEPEGLVRLSSPNSTDVRYAVSLGHFPLRPLRYLFGKRINGTDRTAGAGTAHLVLFDGTGTRIADAQLSGNLGDDDEYHPGGIDYDGQHVWMTIAQYRPNSTASIVRVDPRSLQATTLFRTDDHYGAVVRDTRANRLLGLNWGSRDAAVWDLNDYDCGGATLPDVDSDNVITKPTEKIRNPSFFIDYQDCKFLGYPAMYGGERAVMICAGVSGRVGGLALVDMKSMVPLAEVPLSMKSSRGGVITQNPFDVGVVEGRLRGYFMPDLLIGTVYVYEAQISSAEN</sequence>
<reference evidence="2 3" key="1">
    <citation type="submission" date="2017-10" db="EMBL/GenBank/DDBJ databases">
        <title>Comparative genomics in systemic dimorphic fungi from Ajellomycetaceae.</title>
        <authorList>
            <person name="Munoz J.F."/>
            <person name="Mcewen J.G."/>
            <person name="Clay O.K."/>
            <person name="Cuomo C.A."/>
        </authorList>
    </citation>
    <scope>NUCLEOTIDE SEQUENCE [LARGE SCALE GENOMIC DNA]</scope>
    <source>
        <strain evidence="2 3">UAMH4076</strain>
    </source>
</reference>
<feature type="signal peptide" evidence="1">
    <location>
        <begin position="1"/>
        <end position="20"/>
    </location>
</feature>
<dbReference type="EMBL" id="PDND01000033">
    <property type="protein sequence ID" value="PGH34786.1"/>
    <property type="molecule type" value="Genomic_DNA"/>
</dbReference>
<feature type="chain" id="PRO_5012225533" description="SMP-30/Gluconolactonase/LRE-like region domain-containing protein" evidence="1">
    <location>
        <begin position="21"/>
        <end position="360"/>
    </location>
</feature>
<evidence type="ECO:0008006" key="4">
    <source>
        <dbReference type="Google" id="ProtNLM"/>
    </source>
</evidence>
<gene>
    <name evidence="2" type="ORF">GX50_02345</name>
</gene>
<evidence type="ECO:0000313" key="3">
    <source>
        <dbReference type="Proteomes" id="UP000226031"/>
    </source>
</evidence>
<dbReference type="AlphaFoldDB" id="A0A2B7ZLD3"/>
<accession>A0A2B7ZLD3</accession>
<comment type="caution">
    <text evidence="2">The sequence shown here is derived from an EMBL/GenBank/DDBJ whole genome shotgun (WGS) entry which is preliminary data.</text>
</comment>
<evidence type="ECO:0000256" key="1">
    <source>
        <dbReference type="SAM" id="SignalP"/>
    </source>
</evidence>
<keyword evidence="1" id="KW-0732">Signal</keyword>